<keyword evidence="5" id="KW-0808">Transferase</keyword>
<dbReference type="Proteomes" id="UP000585609">
    <property type="component" value="Unassembled WGS sequence"/>
</dbReference>
<evidence type="ECO:0000256" key="4">
    <source>
        <dbReference type="ARBA" id="ARBA00019114"/>
    </source>
</evidence>
<evidence type="ECO:0000256" key="1">
    <source>
        <dbReference type="ARBA" id="ARBA00004496"/>
    </source>
</evidence>
<sequence>MSFVHLHVHSCFSFLDGAARVEDLVARAVELGLPALALTDHNGLYGAVRFYKAACSASIKPLLGSEIDVQGGHLLLLAKDKEGYSNLCRLLTILHLSRNGGPPALDLDSLSAHSSGLLCLSGCEKGEVASLLRTGKVKAALEAASRLKDIFGDHFFIELQNHLLPYSSSLNYHLSQLAHHLGLPLVATNNVHYLKAEDYPLHELLISIRKIERVGQSKPPRLNAEYYLKSPAQMQRLFRSYPQALANSLLLPQECSLELELKKPRLPHFELARGEEPFGYLCRLCWQQAQEIYGSISSELKGRLEKELKAVKELGLASYFLIVWDLVSFAQKRGISYSGRGSAAGSLICYLLGITKVDPLAQGLLFERFLNENRKELPDIDVDFSSARREVVLTYLYQKYGKEQVAMVATLITYRAKNALRDVGKTLGLDKESLDHLAKALPYISAERIPQAVESLPELDPKEFSSPKVRQAVALAGRLSGFPRHLGTHLGGVVISPEPLTDIVPLERNAQGLVVCQMDKDDLQELGLLKLDVLGLRMLASLEEAGEWVEKRWGLSLELEDLPFDDPQVYKLLRSSHTVGVFQLESPGMRELLSRLKPTCFSDVVANLSLFRPGPVQADMVSPFVKRRQGKERATYLDPELKAILEETYGVPLFQEQIMRILSHFGGVSLAQADSWRRALDRTKPQEIKRVRQEFLKAAQRKGYPQLKAGRIFDELVLVMAAYGFCKSHAASFAEIAYRSAWLKRYAPAEFFCGLLNHCPGMYPLRVLLNEAKRWAIPVLPPDVNTSSENFTLEQQAIRVGLSSVKHMSQRALTSILEARGEKKFSSFIDFYYRTHLDRRILENLIRVGALDSLEQNRRYLLWLLFLLGRRPHQGGQLALELKDEQKELFVPFSLAERIQAELELLGFELSGHPLQLWQNTLEELGVIQSTDLSQLPEGTMVRVAGIKVVQHTPPTRSGQRVIFLTLEDAQGLIDMAVFESAQKDYARTIFEGWLLLVEGRITKRGKASLVVSRAWDLLQVAQGELPILKRERVSPSLAQAWYHGGWR</sequence>
<protein>
    <recommendedName>
        <fullName evidence="4">DNA polymerase III subunit alpha</fullName>
        <ecNumber evidence="3">2.7.7.7</ecNumber>
    </recommendedName>
</protein>
<evidence type="ECO:0000256" key="9">
    <source>
        <dbReference type="ARBA" id="ARBA00049244"/>
    </source>
</evidence>
<comment type="similarity">
    <text evidence="2">Belongs to the DNA polymerase type-C family. DnaE subfamily.</text>
</comment>
<dbReference type="Pfam" id="PF07733">
    <property type="entry name" value="DNA_pol3_alpha"/>
    <property type="match status" value="1"/>
</dbReference>
<dbReference type="PANTHER" id="PTHR32294">
    <property type="entry name" value="DNA POLYMERASE III SUBUNIT ALPHA"/>
    <property type="match status" value="1"/>
</dbReference>
<feature type="domain" description="Polymerase/histidinol phosphatase N-terminal" evidence="10">
    <location>
        <begin position="4"/>
        <end position="71"/>
    </location>
</feature>
<evidence type="ECO:0000259" key="10">
    <source>
        <dbReference type="SMART" id="SM00481"/>
    </source>
</evidence>
<dbReference type="GO" id="GO:0003676">
    <property type="term" value="F:nucleic acid binding"/>
    <property type="evidence" value="ECO:0007669"/>
    <property type="project" value="InterPro"/>
</dbReference>
<dbReference type="InterPro" id="IPR003141">
    <property type="entry name" value="Pol/His_phosphatase_N"/>
</dbReference>
<dbReference type="Pfam" id="PF02811">
    <property type="entry name" value="PHP"/>
    <property type="match status" value="1"/>
</dbReference>
<evidence type="ECO:0000256" key="3">
    <source>
        <dbReference type="ARBA" id="ARBA00012417"/>
    </source>
</evidence>
<keyword evidence="8" id="KW-0239">DNA-directed DNA polymerase</keyword>
<dbReference type="InterPro" id="IPR016195">
    <property type="entry name" value="Pol/histidinol_Pase-like"/>
</dbReference>
<comment type="caution">
    <text evidence="11">The sequence shown here is derived from an EMBL/GenBank/DDBJ whole genome shotgun (WGS) entry which is preliminary data.</text>
</comment>
<dbReference type="InterPro" id="IPR004013">
    <property type="entry name" value="PHP_dom"/>
</dbReference>
<dbReference type="InterPro" id="IPR040982">
    <property type="entry name" value="DNA_pol3_finger"/>
</dbReference>
<keyword evidence="6" id="KW-0548">Nucleotidyltransferase</keyword>
<dbReference type="Gene3D" id="1.10.150.870">
    <property type="match status" value="1"/>
</dbReference>
<dbReference type="InterPro" id="IPR004365">
    <property type="entry name" value="NA-bd_OB_tRNA"/>
</dbReference>
<dbReference type="InterPro" id="IPR004805">
    <property type="entry name" value="DnaE2/DnaE/PolC"/>
</dbReference>
<dbReference type="GO" id="GO:0005737">
    <property type="term" value="C:cytoplasm"/>
    <property type="evidence" value="ECO:0007669"/>
    <property type="project" value="UniProtKB-SubCell"/>
</dbReference>
<dbReference type="InterPro" id="IPR041931">
    <property type="entry name" value="DNA_pol3_alpha_thumb_dom"/>
</dbReference>
<evidence type="ECO:0000256" key="5">
    <source>
        <dbReference type="ARBA" id="ARBA00022679"/>
    </source>
</evidence>
<evidence type="ECO:0000313" key="11">
    <source>
        <dbReference type="EMBL" id="GFP23386.1"/>
    </source>
</evidence>
<dbReference type="NCBIfam" id="TIGR00594">
    <property type="entry name" value="polc"/>
    <property type="match status" value="1"/>
</dbReference>
<evidence type="ECO:0000256" key="7">
    <source>
        <dbReference type="ARBA" id="ARBA00022705"/>
    </source>
</evidence>
<accession>A0A6V8NXW9</accession>
<dbReference type="EC" id="2.7.7.7" evidence="3"/>
<dbReference type="Gene3D" id="1.10.10.1600">
    <property type="entry name" value="Bacterial DNA polymerase III alpha subunit, thumb domain"/>
    <property type="match status" value="1"/>
</dbReference>
<proteinExistence type="inferred from homology"/>
<dbReference type="EMBL" id="BLRW01000100">
    <property type="protein sequence ID" value="GFP23386.1"/>
    <property type="molecule type" value="Genomic_DNA"/>
</dbReference>
<dbReference type="GO" id="GO:0003887">
    <property type="term" value="F:DNA-directed DNA polymerase activity"/>
    <property type="evidence" value="ECO:0007669"/>
    <property type="project" value="UniProtKB-KW"/>
</dbReference>
<evidence type="ECO:0000256" key="2">
    <source>
        <dbReference type="ARBA" id="ARBA00009496"/>
    </source>
</evidence>
<dbReference type="GO" id="GO:0008408">
    <property type="term" value="F:3'-5' exonuclease activity"/>
    <property type="evidence" value="ECO:0007669"/>
    <property type="project" value="InterPro"/>
</dbReference>
<dbReference type="Pfam" id="PF17657">
    <property type="entry name" value="DNA_pol3_finger"/>
    <property type="match status" value="1"/>
</dbReference>
<organism evidence="11 12">
    <name type="scientific">Candidatus Hakubella thermalkaliphila</name>
    <dbReference type="NCBI Taxonomy" id="2754717"/>
    <lineage>
        <taxon>Bacteria</taxon>
        <taxon>Bacillati</taxon>
        <taxon>Actinomycetota</taxon>
        <taxon>Actinomycetota incertae sedis</taxon>
        <taxon>Candidatus Hakubellales</taxon>
        <taxon>Candidatus Hakubellaceae</taxon>
        <taxon>Candidatus Hakubella</taxon>
    </lineage>
</organism>
<keyword evidence="7" id="KW-0235">DNA replication</keyword>
<dbReference type="AlphaFoldDB" id="A0A6V8NXW9"/>
<dbReference type="InterPro" id="IPR011708">
    <property type="entry name" value="DNA_pol3_alpha_NTPase_dom"/>
</dbReference>
<comment type="catalytic activity">
    <reaction evidence="9">
        <text>DNA(n) + a 2'-deoxyribonucleoside 5'-triphosphate = DNA(n+1) + diphosphate</text>
        <dbReference type="Rhea" id="RHEA:22508"/>
        <dbReference type="Rhea" id="RHEA-COMP:17339"/>
        <dbReference type="Rhea" id="RHEA-COMP:17340"/>
        <dbReference type="ChEBI" id="CHEBI:33019"/>
        <dbReference type="ChEBI" id="CHEBI:61560"/>
        <dbReference type="ChEBI" id="CHEBI:173112"/>
        <dbReference type="EC" id="2.7.7.7"/>
    </reaction>
</comment>
<reference evidence="11 12" key="1">
    <citation type="journal article" date="2020" name="Front. Microbiol.">
        <title>Single-cell genomics of novel Actinobacteria with the Wood-Ljungdahl pathway discovered in a serpentinizing system.</title>
        <authorList>
            <person name="Merino N."/>
            <person name="Kawai M."/>
            <person name="Boyd E.S."/>
            <person name="Colman D.R."/>
            <person name="McGlynn S.E."/>
            <person name="Nealson K.H."/>
            <person name="Kurokawa K."/>
            <person name="Hongoh Y."/>
        </authorList>
    </citation>
    <scope>NUCLEOTIDE SEQUENCE [LARGE SCALE GENOMIC DNA]</scope>
    <source>
        <strain evidence="11 12">S09_30</strain>
    </source>
</reference>
<dbReference type="SMART" id="SM00481">
    <property type="entry name" value="POLIIIAc"/>
    <property type="match status" value="1"/>
</dbReference>
<evidence type="ECO:0000313" key="12">
    <source>
        <dbReference type="Proteomes" id="UP000585609"/>
    </source>
</evidence>
<dbReference type="CDD" id="cd04485">
    <property type="entry name" value="DnaE_OBF"/>
    <property type="match status" value="1"/>
</dbReference>
<comment type="subcellular location">
    <subcellularLocation>
        <location evidence="1">Cytoplasm</location>
    </subcellularLocation>
</comment>
<gene>
    <name evidence="11" type="ORF">HKBW3S09_00853</name>
</gene>
<dbReference type="SUPFAM" id="SSF89550">
    <property type="entry name" value="PHP domain-like"/>
    <property type="match status" value="1"/>
</dbReference>
<dbReference type="Pfam" id="PF01336">
    <property type="entry name" value="tRNA_anti-codon"/>
    <property type="match status" value="1"/>
</dbReference>
<evidence type="ECO:0000256" key="8">
    <source>
        <dbReference type="ARBA" id="ARBA00022932"/>
    </source>
</evidence>
<dbReference type="InterPro" id="IPR029460">
    <property type="entry name" value="DNAPol_HHH"/>
</dbReference>
<name>A0A6V8NXW9_9ACTN</name>
<evidence type="ECO:0000256" key="6">
    <source>
        <dbReference type="ARBA" id="ARBA00022695"/>
    </source>
</evidence>
<dbReference type="Pfam" id="PF14579">
    <property type="entry name" value="HHH_6"/>
    <property type="match status" value="1"/>
</dbReference>
<dbReference type="Gene3D" id="3.20.20.140">
    <property type="entry name" value="Metal-dependent hydrolases"/>
    <property type="match status" value="1"/>
</dbReference>
<dbReference type="GO" id="GO:0006260">
    <property type="term" value="P:DNA replication"/>
    <property type="evidence" value="ECO:0007669"/>
    <property type="project" value="UniProtKB-KW"/>
</dbReference>